<gene>
    <name evidence="2" type="ORF">Slin15195_G111370</name>
</gene>
<feature type="region of interest" description="Disordered" evidence="1">
    <location>
        <begin position="205"/>
        <end position="224"/>
    </location>
</feature>
<dbReference type="AlphaFoldDB" id="A0A9Q9B2N4"/>
<dbReference type="Proteomes" id="UP001056384">
    <property type="component" value="Chromosome 10"/>
</dbReference>
<evidence type="ECO:0000313" key="2">
    <source>
        <dbReference type="EMBL" id="USW57818.1"/>
    </source>
</evidence>
<proteinExistence type="predicted"/>
<name>A0A9Q9B2N4_9PEZI</name>
<organism evidence="2 3">
    <name type="scientific">Septoria linicola</name>
    <dbReference type="NCBI Taxonomy" id="215465"/>
    <lineage>
        <taxon>Eukaryota</taxon>
        <taxon>Fungi</taxon>
        <taxon>Dikarya</taxon>
        <taxon>Ascomycota</taxon>
        <taxon>Pezizomycotina</taxon>
        <taxon>Dothideomycetes</taxon>
        <taxon>Dothideomycetidae</taxon>
        <taxon>Mycosphaerellales</taxon>
        <taxon>Mycosphaerellaceae</taxon>
        <taxon>Septoria</taxon>
    </lineage>
</organism>
<evidence type="ECO:0000256" key="1">
    <source>
        <dbReference type="SAM" id="MobiDB-lite"/>
    </source>
</evidence>
<reference evidence="2" key="1">
    <citation type="submission" date="2022-06" db="EMBL/GenBank/DDBJ databases">
        <title>Complete genome sequences of two strains of the flax pathogen Septoria linicola.</title>
        <authorList>
            <person name="Lapalu N."/>
            <person name="Simon A."/>
            <person name="Demenou B."/>
            <person name="Paumier D."/>
            <person name="Guillot M.-P."/>
            <person name="Gout L."/>
            <person name="Valade R."/>
        </authorList>
    </citation>
    <scope>NUCLEOTIDE SEQUENCE</scope>
    <source>
        <strain evidence="2">SE15195</strain>
    </source>
</reference>
<dbReference type="EMBL" id="CP099427">
    <property type="protein sequence ID" value="USW57818.1"/>
    <property type="molecule type" value="Genomic_DNA"/>
</dbReference>
<keyword evidence="3" id="KW-1185">Reference proteome</keyword>
<sequence length="224" mass="24031">MAFGSFSKMLEKMLPPHSSKAIEAPNLDAKDDPWHRPFVLQMPQHPQAALKHDPGHKTLVLTPRPKNEVILSATLDGQVDLQDEQKVLDSFGRAASCKLASSFVSLLEAAGRGTPVDSRQDYAPDYSHTSERRCANYASKADGETAGGSAVDSLQGSRTVPMALSPANVFTHATSHEVKVFVDGSEELKGIVGGRSMGLGRRIGRGVEEYGEEEVSEGKGESEG</sequence>
<evidence type="ECO:0000313" key="3">
    <source>
        <dbReference type="Proteomes" id="UP001056384"/>
    </source>
</evidence>
<protein>
    <submittedName>
        <fullName evidence="2">Uncharacterized protein</fullName>
    </submittedName>
</protein>
<accession>A0A9Q9B2N4</accession>